<gene>
    <name evidence="1" type="ORF">KHLLAP_LOCUS13073</name>
</gene>
<accession>A0AAI8YPU3</accession>
<protein>
    <submittedName>
        <fullName evidence="1">Uu.00g007240.m01.CDS01</fullName>
    </submittedName>
</protein>
<evidence type="ECO:0000313" key="1">
    <source>
        <dbReference type="EMBL" id="CAJ2512605.1"/>
    </source>
</evidence>
<dbReference type="EMBL" id="CAUWAG010000020">
    <property type="protein sequence ID" value="CAJ2512605.1"/>
    <property type="molecule type" value="Genomic_DNA"/>
</dbReference>
<comment type="caution">
    <text evidence="1">The sequence shown here is derived from an EMBL/GenBank/DDBJ whole genome shotgun (WGS) entry which is preliminary data.</text>
</comment>
<dbReference type="Proteomes" id="UP001295740">
    <property type="component" value="Unassembled WGS sequence"/>
</dbReference>
<sequence>MASVLFQGFPNVFTAPAVALGEVLTVASFHQPVLLETSQSSTHKVLAVGLAADPGDVLVIACVAPDRCLRPGRFAAGELSDDGAAV</sequence>
<organism evidence="1 2">
    <name type="scientific">Anthostomella pinea</name>
    <dbReference type="NCBI Taxonomy" id="933095"/>
    <lineage>
        <taxon>Eukaryota</taxon>
        <taxon>Fungi</taxon>
        <taxon>Dikarya</taxon>
        <taxon>Ascomycota</taxon>
        <taxon>Pezizomycotina</taxon>
        <taxon>Sordariomycetes</taxon>
        <taxon>Xylariomycetidae</taxon>
        <taxon>Xylariales</taxon>
        <taxon>Xylariaceae</taxon>
        <taxon>Anthostomella</taxon>
    </lineage>
</organism>
<keyword evidence="2" id="KW-1185">Reference proteome</keyword>
<evidence type="ECO:0000313" key="2">
    <source>
        <dbReference type="Proteomes" id="UP001295740"/>
    </source>
</evidence>
<dbReference type="AlphaFoldDB" id="A0AAI8YPU3"/>
<reference evidence="1" key="1">
    <citation type="submission" date="2023-10" db="EMBL/GenBank/DDBJ databases">
        <authorList>
            <person name="Hackl T."/>
        </authorList>
    </citation>
    <scope>NUCLEOTIDE SEQUENCE</scope>
</reference>
<proteinExistence type="predicted"/>
<name>A0AAI8YPU3_9PEZI</name>